<evidence type="ECO:0000313" key="1">
    <source>
        <dbReference type="EMBL" id="KFF25331.1"/>
    </source>
</evidence>
<name>A0ABR4UKF8_9FLAO</name>
<reference evidence="1 2" key="1">
    <citation type="submission" date="2014-07" db="EMBL/GenBank/DDBJ databases">
        <title>Genome of Chryseobacterium vrystaatense LMG 22846.</title>
        <authorList>
            <person name="Pipes S.E."/>
            <person name="Stropko S.J."/>
            <person name="Newman J.D."/>
        </authorList>
    </citation>
    <scope>NUCLEOTIDE SEQUENCE [LARGE SCALE GENOMIC DNA]</scope>
    <source>
        <strain evidence="1 2">LMG 22846</strain>
    </source>
</reference>
<dbReference type="EMBL" id="JPRI01000005">
    <property type="protein sequence ID" value="KFF25331.1"/>
    <property type="molecule type" value="Genomic_DNA"/>
</dbReference>
<accession>A0ABR4UKF8</accession>
<organism evidence="1 2">
    <name type="scientific">Chryseobacterium vrystaatense</name>
    <dbReference type="NCBI Taxonomy" id="307480"/>
    <lineage>
        <taxon>Bacteria</taxon>
        <taxon>Pseudomonadati</taxon>
        <taxon>Bacteroidota</taxon>
        <taxon>Flavobacteriia</taxon>
        <taxon>Flavobacteriales</taxon>
        <taxon>Weeksellaceae</taxon>
        <taxon>Chryseobacterium group</taxon>
        <taxon>Chryseobacterium</taxon>
    </lineage>
</organism>
<dbReference type="Proteomes" id="UP000028719">
    <property type="component" value="Unassembled WGS sequence"/>
</dbReference>
<sequence length="405" mass="41929">MVNSTFLTAQLGINNPSPASTLDITAKNSTGTSANTDGLLVPRVDRQRAQAMSAIPVSTLIYVNNIATGTLAGTAANINAVGYYYFNGTLWTKLVTPVNIYNSDGTLTGPRTVTTNGNLLTFVNGANNVKVITSATEGALSANGSSRGWLNLIGGSSNFDYYVDTTGVVQINSSGNSTKFSVGSTNATSLALRTNNIERFIVLSSGNVGIGTTVPNTKLEISSGTTNVSGTRFTNLNSASPISTGQTLGVDSVGNVITVANPTAASVTTASVNSTTGASFNVNDTAATMVPGTSQTVTIPAGGKALFINFMLGIDYGSNPAGSGASYYEARLYIDGVATDCYMRTQEYGPGGFSAQFSFNTVKFLTAGNHTVDVRMTRTFNNGVASGINMLCIPISMSFNATYLN</sequence>
<evidence type="ECO:0000313" key="2">
    <source>
        <dbReference type="Proteomes" id="UP000028719"/>
    </source>
</evidence>
<protein>
    <submittedName>
        <fullName evidence="1">Uncharacterized protein</fullName>
    </submittedName>
</protein>
<keyword evidence="2" id="KW-1185">Reference proteome</keyword>
<proteinExistence type="predicted"/>
<comment type="caution">
    <text evidence="1">The sequence shown here is derived from an EMBL/GenBank/DDBJ whole genome shotgun (WGS) entry which is preliminary data.</text>
</comment>
<gene>
    <name evidence="1" type="ORF">IW16_15080</name>
</gene>